<keyword evidence="4" id="KW-1185">Reference proteome</keyword>
<feature type="transmembrane region" description="Helical" evidence="1">
    <location>
        <begin position="110"/>
        <end position="129"/>
    </location>
</feature>
<dbReference type="OrthoDB" id="7865011at2"/>
<reference evidence="3 4" key="1">
    <citation type="submission" date="2019-01" db="EMBL/GenBank/DDBJ databases">
        <title>Sinorhodobacter populi sp. nov. isolated from the symptomatic bark tissue of Populus euramericana canker.</title>
        <authorList>
            <person name="Xu G."/>
        </authorList>
    </citation>
    <scope>NUCLEOTIDE SEQUENCE [LARGE SCALE GENOMIC DNA]</scope>
    <source>
        <strain evidence="3 4">CCTCC AB2012026</strain>
    </source>
</reference>
<feature type="transmembrane region" description="Helical" evidence="1">
    <location>
        <begin position="24"/>
        <end position="46"/>
    </location>
</feature>
<name>A0A443LB71_9RHOB</name>
<dbReference type="EMBL" id="SAVB01000019">
    <property type="protein sequence ID" value="RWR46425.1"/>
    <property type="molecule type" value="Genomic_DNA"/>
</dbReference>
<accession>A0A443LB71</accession>
<dbReference type="RefSeq" id="WP_128150275.1">
    <property type="nucleotide sequence ID" value="NZ_SAVB01000019.1"/>
</dbReference>
<organism evidence="3 4">
    <name type="scientific">Paenirhodobacter ferrireducens</name>
    <dbReference type="NCBI Taxonomy" id="1215032"/>
    <lineage>
        <taxon>Bacteria</taxon>
        <taxon>Pseudomonadati</taxon>
        <taxon>Pseudomonadota</taxon>
        <taxon>Alphaproteobacteria</taxon>
        <taxon>Rhodobacterales</taxon>
        <taxon>Rhodobacter group</taxon>
        <taxon>Paenirhodobacter</taxon>
    </lineage>
</organism>
<gene>
    <name evidence="3" type="ORF">EOW65_13500</name>
</gene>
<evidence type="ECO:0000259" key="2">
    <source>
        <dbReference type="Pfam" id="PF14358"/>
    </source>
</evidence>
<comment type="caution">
    <text evidence="3">The sequence shown here is derived from an EMBL/GenBank/DDBJ whole genome shotgun (WGS) entry which is preliminary data.</text>
</comment>
<feature type="domain" description="Flavinylation-associated cytochrome" evidence="2">
    <location>
        <begin position="27"/>
        <end position="90"/>
    </location>
</feature>
<keyword evidence="1" id="KW-1133">Transmembrane helix</keyword>
<protein>
    <submittedName>
        <fullName evidence="3">DUF4405 domain-containing protein</fullName>
    </submittedName>
</protein>
<dbReference type="Proteomes" id="UP000286594">
    <property type="component" value="Unassembled WGS sequence"/>
</dbReference>
<evidence type="ECO:0000313" key="4">
    <source>
        <dbReference type="Proteomes" id="UP000286594"/>
    </source>
</evidence>
<keyword evidence="1" id="KW-0812">Transmembrane</keyword>
<dbReference type="AlphaFoldDB" id="A0A443LB71"/>
<evidence type="ECO:0000313" key="3">
    <source>
        <dbReference type="EMBL" id="RWR46425.1"/>
    </source>
</evidence>
<keyword evidence="1" id="KW-0472">Membrane</keyword>
<proteinExistence type="predicted"/>
<feature type="transmembrane region" description="Helical" evidence="1">
    <location>
        <begin position="76"/>
        <end position="98"/>
    </location>
</feature>
<dbReference type="InterPro" id="IPR025517">
    <property type="entry name" value="DUF4405"/>
</dbReference>
<evidence type="ECO:0000256" key="1">
    <source>
        <dbReference type="SAM" id="Phobius"/>
    </source>
</evidence>
<sequence length="147" mass="15920">MQDGSDPCPTPAARAAARFSVRAAAVFLVGLAFLAMVLSGVVLVIAPSGRIAGTLDWSVLGLSRPGWERLHLTTGLLFLGAGLWHIVLHWPVIAHLLWSAAARSLCHRRELALAVAGLALVIAVSALDWPPASWLETLSRWFRREVW</sequence>
<dbReference type="Pfam" id="PF14358">
    <property type="entry name" value="DUF4405"/>
    <property type="match status" value="1"/>
</dbReference>